<organism evidence="1 2">
    <name type="scientific">Lactuca saligna</name>
    <name type="common">Willowleaf lettuce</name>
    <dbReference type="NCBI Taxonomy" id="75948"/>
    <lineage>
        <taxon>Eukaryota</taxon>
        <taxon>Viridiplantae</taxon>
        <taxon>Streptophyta</taxon>
        <taxon>Embryophyta</taxon>
        <taxon>Tracheophyta</taxon>
        <taxon>Spermatophyta</taxon>
        <taxon>Magnoliopsida</taxon>
        <taxon>eudicotyledons</taxon>
        <taxon>Gunneridae</taxon>
        <taxon>Pentapetalae</taxon>
        <taxon>asterids</taxon>
        <taxon>campanulids</taxon>
        <taxon>Asterales</taxon>
        <taxon>Asteraceae</taxon>
        <taxon>Cichorioideae</taxon>
        <taxon>Cichorieae</taxon>
        <taxon>Lactucinae</taxon>
        <taxon>Lactuca</taxon>
    </lineage>
</organism>
<proteinExistence type="predicted"/>
<gene>
    <name evidence="1" type="ORF">LSALG_LOCUS26392</name>
</gene>
<accession>A0AA35Z7C5</accession>
<dbReference type="EMBL" id="OX465081">
    <property type="protein sequence ID" value="CAI9286999.1"/>
    <property type="molecule type" value="Genomic_DNA"/>
</dbReference>
<name>A0AA35Z7C5_LACSI</name>
<evidence type="ECO:0000313" key="1">
    <source>
        <dbReference type="EMBL" id="CAI9286999.1"/>
    </source>
</evidence>
<sequence length="114" mass="12863">MSHRFCRPISVSHHTLPRLMQTAFDLRLNRMINTFSQSIRADGSKVASLVSPLSTLEIGASPIKPGMVAMVIFDPILMIHSYLSLRLKLIAAKYVLFLLMRLNYSKGSMLLFKP</sequence>
<evidence type="ECO:0000313" key="2">
    <source>
        <dbReference type="Proteomes" id="UP001177003"/>
    </source>
</evidence>
<protein>
    <submittedName>
        <fullName evidence="1">Uncharacterized protein</fullName>
    </submittedName>
</protein>
<reference evidence="1" key="1">
    <citation type="submission" date="2023-04" db="EMBL/GenBank/DDBJ databases">
        <authorList>
            <person name="Vijverberg K."/>
            <person name="Xiong W."/>
            <person name="Schranz E."/>
        </authorList>
    </citation>
    <scope>NUCLEOTIDE SEQUENCE</scope>
</reference>
<keyword evidence="2" id="KW-1185">Reference proteome</keyword>
<dbReference type="Proteomes" id="UP001177003">
    <property type="component" value="Chromosome 5"/>
</dbReference>
<dbReference type="AlphaFoldDB" id="A0AA35Z7C5"/>